<evidence type="ECO:0000313" key="1">
    <source>
        <dbReference type="EMBL" id="KEO75306.1"/>
    </source>
</evidence>
<proteinExistence type="predicted"/>
<organism evidence="1 2">
    <name type="scientific">Anditalea andensis</name>
    <dbReference type="NCBI Taxonomy" id="1048983"/>
    <lineage>
        <taxon>Bacteria</taxon>
        <taxon>Pseudomonadati</taxon>
        <taxon>Bacteroidota</taxon>
        <taxon>Cytophagia</taxon>
        <taxon>Cytophagales</taxon>
        <taxon>Cytophagaceae</taxon>
        <taxon>Anditalea</taxon>
    </lineage>
</organism>
<dbReference type="AlphaFoldDB" id="A0A074KZA1"/>
<dbReference type="OrthoDB" id="9758923at2"/>
<accession>A0A074KZA1</accession>
<dbReference type="Proteomes" id="UP000027821">
    <property type="component" value="Unassembled WGS sequence"/>
</dbReference>
<reference evidence="1 2" key="1">
    <citation type="submission" date="2014-04" db="EMBL/GenBank/DDBJ databases">
        <title>Characterization and application of a salt tolerant electro-active bacterium.</title>
        <authorList>
            <person name="Yang L."/>
            <person name="Wei S."/>
            <person name="Tay Q.X.M."/>
        </authorList>
    </citation>
    <scope>NUCLEOTIDE SEQUENCE [LARGE SCALE GENOMIC DNA]</scope>
    <source>
        <strain evidence="1 2">LY1</strain>
    </source>
</reference>
<name>A0A074KZA1_9BACT</name>
<keyword evidence="2" id="KW-1185">Reference proteome</keyword>
<dbReference type="eggNOG" id="COG3507">
    <property type="taxonomic scope" value="Bacteria"/>
</dbReference>
<protein>
    <submittedName>
        <fullName evidence="1">Uncharacterized protein</fullName>
    </submittedName>
</protein>
<sequence>MISCLSNVIEEDVVAAYLLVYFKDETQGHHKALRKEGYHFMDVNNGCQVIVGDPVAVQKGTRDPHI</sequence>
<evidence type="ECO:0000313" key="2">
    <source>
        <dbReference type="Proteomes" id="UP000027821"/>
    </source>
</evidence>
<gene>
    <name evidence="1" type="ORF">EL17_01840</name>
</gene>
<dbReference type="EMBL" id="JMIH01000013">
    <property type="protein sequence ID" value="KEO75306.1"/>
    <property type="molecule type" value="Genomic_DNA"/>
</dbReference>
<comment type="caution">
    <text evidence="1">The sequence shown here is derived from an EMBL/GenBank/DDBJ whole genome shotgun (WGS) entry which is preliminary data.</text>
</comment>